<name>A0AAT9J8T1_9CAUD</name>
<dbReference type="SUPFAM" id="SSF52402">
    <property type="entry name" value="Adenine nucleotide alpha hydrolases-like"/>
    <property type="match status" value="1"/>
</dbReference>
<sequence>MIKVLVSFSGGKDSQACLILAAERWGKDNITAVFCDTGWEHPATYKHIEEITKNMKVDLVTLRSTQFEGFVDLAKKKGRFPSTRARFCTVELKVKPMIDFILSLDCSCIIVQGIRAKESYSRAQMLPECSYFKEYFSEKGGLHRSREVLDWCKQYDASVLRPIFSWSADDVVSYILRHGQRPNPLYEKGFARVGCYPCVMCRLSDLSSMDVDGRVRLMDAEKEVGRTFFSVGRIPARFCRNGEYPTAEEAIAYAEKKYPLGGLFEEIEENYACMSLYHGLCE</sequence>
<evidence type="ECO:0000313" key="2">
    <source>
        <dbReference type="EMBL" id="DBA55697.1"/>
    </source>
</evidence>
<dbReference type="Pfam" id="PF01507">
    <property type="entry name" value="PAPS_reduct"/>
    <property type="match status" value="1"/>
</dbReference>
<organism evidence="2">
    <name type="scientific">Porphyromonas phage phage022a_WW2931</name>
    <dbReference type="NCBI Taxonomy" id="3154112"/>
    <lineage>
        <taxon>Viruses</taxon>
        <taxon>Duplodnaviria</taxon>
        <taxon>Heunggongvirae</taxon>
        <taxon>Uroviricota</taxon>
        <taxon>Caudoviricetes</taxon>
        <taxon>Nixviridae</taxon>
        <taxon>Schifferlevirus</taxon>
        <taxon>Schifferlevirus pging00O</taxon>
    </lineage>
</organism>
<reference evidence="2" key="2">
    <citation type="submission" date="2024-05" db="EMBL/GenBank/DDBJ databases">
        <authorList>
            <person name="Matrishin C.B."/>
            <person name="Kauffman K.M."/>
        </authorList>
    </citation>
    <scope>NUCLEOTIDE SEQUENCE</scope>
</reference>
<feature type="domain" description="Phosphoadenosine phosphosulphate reductase" evidence="1">
    <location>
        <begin position="4"/>
        <end position="199"/>
    </location>
</feature>
<proteinExistence type="predicted"/>
<dbReference type="InterPro" id="IPR050128">
    <property type="entry name" value="Sulfate_adenylyltrnsfr_sub2"/>
</dbReference>
<accession>A0AAT9J8T1</accession>
<dbReference type="PANTHER" id="PTHR43196:SF2">
    <property type="entry name" value="PHOSPHOADENOSINE PHOSPHOSULFATE REDUCTASE"/>
    <property type="match status" value="1"/>
</dbReference>
<dbReference type="GO" id="GO:0003824">
    <property type="term" value="F:catalytic activity"/>
    <property type="evidence" value="ECO:0007669"/>
    <property type="project" value="InterPro"/>
</dbReference>
<dbReference type="Gene3D" id="3.40.50.620">
    <property type="entry name" value="HUPs"/>
    <property type="match status" value="1"/>
</dbReference>
<dbReference type="PANTHER" id="PTHR43196">
    <property type="entry name" value="SULFATE ADENYLYLTRANSFERASE SUBUNIT 2"/>
    <property type="match status" value="1"/>
</dbReference>
<dbReference type="InterPro" id="IPR002500">
    <property type="entry name" value="PAPS_reduct_dom"/>
</dbReference>
<evidence type="ECO:0000259" key="1">
    <source>
        <dbReference type="Pfam" id="PF01507"/>
    </source>
</evidence>
<dbReference type="EMBL" id="BK068103">
    <property type="protein sequence ID" value="DBA55697.1"/>
    <property type="molecule type" value="Genomic_DNA"/>
</dbReference>
<reference evidence="2" key="1">
    <citation type="journal article" date="2023" name="Microbiome">
        <title>Phages are unrecognized players in the ecology of the oral pathogen Porphyromonas gingivalis.</title>
        <authorList>
            <person name="Matrishin C.B."/>
            <person name="Haase E.M."/>
            <person name="Dewhirst F.E."/>
            <person name="Mark Welch J.L."/>
            <person name="Miranda-Sanchez F."/>
            <person name="Chen T."/>
            <person name="MacFarland D.C."/>
            <person name="Kauffman K.M."/>
        </authorList>
    </citation>
    <scope>NUCLEOTIDE SEQUENCE</scope>
</reference>
<dbReference type="InterPro" id="IPR014729">
    <property type="entry name" value="Rossmann-like_a/b/a_fold"/>
</dbReference>
<protein>
    <submittedName>
        <fullName evidence="2">PAPS reductase</fullName>
    </submittedName>
</protein>